<feature type="domain" description="YhcG N-terminal" evidence="3">
    <location>
        <begin position="32"/>
        <end position="168"/>
    </location>
</feature>
<evidence type="ECO:0008006" key="6">
    <source>
        <dbReference type="Google" id="ProtNLM"/>
    </source>
</evidence>
<accession>A0A5B9WDQ6</accession>
<dbReference type="KEGG" id="agv:OJF2_68030"/>
<dbReference type="OrthoDB" id="9801263at2"/>
<feature type="region of interest" description="Disordered" evidence="1">
    <location>
        <begin position="1"/>
        <end position="26"/>
    </location>
</feature>
<organism evidence="4 5">
    <name type="scientific">Aquisphaera giovannonii</name>
    <dbReference type="NCBI Taxonomy" id="406548"/>
    <lineage>
        <taxon>Bacteria</taxon>
        <taxon>Pseudomonadati</taxon>
        <taxon>Planctomycetota</taxon>
        <taxon>Planctomycetia</taxon>
        <taxon>Isosphaerales</taxon>
        <taxon>Isosphaeraceae</taxon>
        <taxon>Aquisphaera</taxon>
    </lineage>
</organism>
<dbReference type="Proteomes" id="UP000324233">
    <property type="component" value="Chromosome"/>
</dbReference>
<evidence type="ECO:0000256" key="1">
    <source>
        <dbReference type="SAM" id="MobiDB-lite"/>
    </source>
</evidence>
<gene>
    <name evidence="4" type="ORF">OJF2_68030</name>
</gene>
<protein>
    <recommendedName>
        <fullName evidence="6">DUF1016 domain-containing protein</fullName>
    </recommendedName>
</protein>
<dbReference type="InterPro" id="IPR011856">
    <property type="entry name" value="tRNA_endonuc-like_dom_sf"/>
</dbReference>
<reference evidence="4 5" key="1">
    <citation type="submission" date="2019-08" db="EMBL/GenBank/DDBJ databases">
        <title>Deep-cultivation of Planctomycetes and their phenomic and genomic characterization uncovers novel biology.</title>
        <authorList>
            <person name="Wiegand S."/>
            <person name="Jogler M."/>
            <person name="Boedeker C."/>
            <person name="Pinto D."/>
            <person name="Vollmers J."/>
            <person name="Rivas-Marin E."/>
            <person name="Kohn T."/>
            <person name="Peeters S.H."/>
            <person name="Heuer A."/>
            <person name="Rast P."/>
            <person name="Oberbeckmann S."/>
            <person name="Bunk B."/>
            <person name="Jeske O."/>
            <person name="Meyerdierks A."/>
            <person name="Storesund J.E."/>
            <person name="Kallscheuer N."/>
            <person name="Luecker S."/>
            <person name="Lage O.M."/>
            <person name="Pohl T."/>
            <person name="Merkel B.J."/>
            <person name="Hornburger P."/>
            <person name="Mueller R.-W."/>
            <person name="Bruemmer F."/>
            <person name="Labrenz M."/>
            <person name="Spormann A.M."/>
            <person name="Op den Camp H."/>
            <person name="Overmann J."/>
            <person name="Amann R."/>
            <person name="Jetten M.S.M."/>
            <person name="Mascher T."/>
            <person name="Medema M.H."/>
            <person name="Devos D.P."/>
            <person name="Kaster A.-K."/>
            <person name="Ovreas L."/>
            <person name="Rohde M."/>
            <person name="Galperin M.Y."/>
            <person name="Jogler C."/>
        </authorList>
    </citation>
    <scope>NUCLEOTIDE SEQUENCE [LARGE SCALE GENOMIC DNA]</scope>
    <source>
        <strain evidence="4 5">OJF2</strain>
    </source>
</reference>
<evidence type="ECO:0000259" key="2">
    <source>
        <dbReference type="Pfam" id="PF06250"/>
    </source>
</evidence>
<dbReference type="PANTHER" id="PTHR30547:SF5">
    <property type="entry name" value="NUCLEASE YHCG-RELATED"/>
    <property type="match status" value="1"/>
</dbReference>
<evidence type="ECO:0000313" key="5">
    <source>
        <dbReference type="Proteomes" id="UP000324233"/>
    </source>
</evidence>
<dbReference type="InterPro" id="IPR009362">
    <property type="entry name" value="YhcG_C"/>
</dbReference>
<dbReference type="RefSeq" id="WP_148597670.1">
    <property type="nucleotide sequence ID" value="NZ_CP042997.1"/>
</dbReference>
<dbReference type="Pfam" id="PF17761">
    <property type="entry name" value="DUF1016_N"/>
    <property type="match status" value="1"/>
</dbReference>
<dbReference type="Pfam" id="PF06250">
    <property type="entry name" value="YhcG_C"/>
    <property type="match status" value="1"/>
</dbReference>
<name>A0A5B9WDQ6_9BACT</name>
<evidence type="ECO:0000313" key="4">
    <source>
        <dbReference type="EMBL" id="QEH38205.1"/>
    </source>
</evidence>
<keyword evidence="5" id="KW-1185">Reference proteome</keyword>
<feature type="domain" description="YhcG PDDEXK nuclease" evidence="2">
    <location>
        <begin position="197"/>
        <end position="345"/>
    </location>
</feature>
<sequence length="392" mass="44915">MPKPKKRAPVSGRESPASPVPSADRDGALLGDVRALIEAAREQTARAVNSALVGLYWHIGARIRRDILKAKRAAYGEEIVAALSRQLTAEYGRGFGRRSLFRMIQFAEFFADERIVSALSAQLGWSHFIELIAIADPLKRNFYAELCRTERWSVRALRHKIAHFLFERTALSKQPDEVIVRDLSALRDEDRMTPDLVFRDPYFLNFLGLPAGGFDEKEIETAILRELEAFLLELGSDFAFVARQKRISVDSIDYYLDLLFYHRGLRRLVAVELKIGKFEAAHKGQMELYLRWLERYETRPGEEPPIGLILCADKSDDHVELLQLDRSGIRVAQYLTELPPRELLEKTLHESVRRARERLAIASQRAEPEAIENRPAQRPLRSGPRKPKRPRP</sequence>
<feature type="compositionally biased region" description="Basic residues" evidence="1">
    <location>
        <begin position="383"/>
        <end position="392"/>
    </location>
</feature>
<dbReference type="AlphaFoldDB" id="A0A5B9WDQ6"/>
<proteinExistence type="predicted"/>
<dbReference type="InterPro" id="IPR053148">
    <property type="entry name" value="PD-DEXK-like_domain"/>
</dbReference>
<dbReference type="PANTHER" id="PTHR30547">
    <property type="entry name" value="UNCHARACTERIZED PROTEIN YHCG-RELATED"/>
    <property type="match status" value="1"/>
</dbReference>
<dbReference type="InterPro" id="IPR041527">
    <property type="entry name" value="YhcG_N"/>
</dbReference>
<feature type="region of interest" description="Disordered" evidence="1">
    <location>
        <begin position="363"/>
        <end position="392"/>
    </location>
</feature>
<evidence type="ECO:0000259" key="3">
    <source>
        <dbReference type="Pfam" id="PF17761"/>
    </source>
</evidence>
<dbReference type="Gene3D" id="3.40.1350.10">
    <property type="match status" value="1"/>
</dbReference>
<dbReference type="EMBL" id="CP042997">
    <property type="protein sequence ID" value="QEH38205.1"/>
    <property type="molecule type" value="Genomic_DNA"/>
</dbReference>
<dbReference type="GO" id="GO:0003676">
    <property type="term" value="F:nucleic acid binding"/>
    <property type="evidence" value="ECO:0007669"/>
    <property type="project" value="InterPro"/>
</dbReference>